<evidence type="ECO:0000313" key="2">
    <source>
        <dbReference type="Proteomes" id="UP001054821"/>
    </source>
</evidence>
<dbReference type="EMBL" id="JAJFAZ020000003">
    <property type="protein sequence ID" value="KAI5338757.1"/>
    <property type="molecule type" value="Genomic_DNA"/>
</dbReference>
<organism evidence="1 2">
    <name type="scientific">Prunus dulcis</name>
    <name type="common">Almond</name>
    <name type="synonym">Amygdalus dulcis</name>
    <dbReference type="NCBI Taxonomy" id="3755"/>
    <lineage>
        <taxon>Eukaryota</taxon>
        <taxon>Viridiplantae</taxon>
        <taxon>Streptophyta</taxon>
        <taxon>Embryophyta</taxon>
        <taxon>Tracheophyta</taxon>
        <taxon>Spermatophyta</taxon>
        <taxon>Magnoliopsida</taxon>
        <taxon>eudicotyledons</taxon>
        <taxon>Gunneridae</taxon>
        <taxon>Pentapetalae</taxon>
        <taxon>rosids</taxon>
        <taxon>fabids</taxon>
        <taxon>Rosales</taxon>
        <taxon>Rosaceae</taxon>
        <taxon>Amygdaloideae</taxon>
        <taxon>Amygdaleae</taxon>
        <taxon>Prunus</taxon>
    </lineage>
</organism>
<dbReference type="Proteomes" id="UP001054821">
    <property type="component" value="Chromosome 3"/>
</dbReference>
<proteinExistence type="predicted"/>
<evidence type="ECO:0000313" key="1">
    <source>
        <dbReference type="EMBL" id="KAI5338757.1"/>
    </source>
</evidence>
<reference evidence="1 2" key="1">
    <citation type="journal article" date="2022" name="G3 (Bethesda)">
        <title>Whole-genome sequence and methylome profiling of the almond [Prunus dulcis (Mill.) D.A. Webb] cultivar 'Nonpareil'.</title>
        <authorList>
            <person name="D'Amico-Willman K.M."/>
            <person name="Ouma W.Z."/>
            <person name="Meulia T."/>
            <person name="Sideli G.M."/>
            <person name="Gradziel T.M."/>
            <person name="Fresnedo-Ramirez J."/>
        </authorList>
    </citation>
    <scope>NUCLEOTIDE SEQUENCE [LARGE SCALE GENOMIC DNA]</scope>
    <source>
        <strain evidence="1">Clone GOH B32 T37-40</strain>
    </source>
</reference>
<sequence>MSAPFGLDLGLLSLAGWPDHVGPAACPDKLGPLEARAWAWALSCQCWRPRMEALSYSSSGYLTLGLARA</sequence>
<comment type="caution">
    <text evidence="1">The sequence shown here is derived from an EMBL/GenBank/DDBJ whole genome shotgun (WGS) entry which is preliminary data.</text>
</comment>
<accession>A0AAD4WA84</accession>
<keyword evidence="2" id="KW-1185">Reference proteome</keyword>
<protein>
    <submittedName>
        <fullName evidence="1">Uncharacterized protein</fullName>
    </submittedName>
</protein>
<dbReference type="AlphaFoldDB" id="A0AAD4WA84"/>
<gene>
    <name evidence="1" type="ORF">L3X38_018029</name>
</gene>
<name>A0AAD4WA84_PRUDU</name>